<proteinExistence type="predicted"/>
<dbReference type="AlphaFoldDB" id="A0A182J8N7"/>
<sequence>MASYWRESTRVQGPRNISIASQQSRAYVLATLVGFLMLPVGWLAVSDNVCGQHHQRVPQSALRNYEPSDRPTVGHVGSAIRATEPRPGPTAPEPETLTVCYSRHSALLPDTMNIGISLVVFSHGVPSRFRGGGVE</sequence>
<dbReference type="EnsemblMetazoa" id="AATE013480-RA">
    <property type="protein sequence ID" value="AATE013480-PA.1"/>
    <property type="gene ID" value="AATE013480"/>
</dbReference>
<evidence type="ECO:0000313" key="1">
    <source>
        <dbReference type="EnsemblMetazoa" id="AATE013480-PA.1"/>
    </source>
</evidence>
<protein>
    <submittedName>
        <fullName evidence="1">Uncharacterized protein</fullName>
    </submittedName>
</protein>
<name>A0A182J8N7_ANOAO</name>
<accession>A0A182J8N7</accession>
<dbReference type="VEuPathDB" id="VectorBase:AATE013480"/>
<reference evidence="1" key="1">
    <citation type="submission" date="2022-08" db="UniProtKB">
        <authorList>
            <consortium name="EnsemblMetazoa"/>
        </authorList>
    </citation>
    <scope>IDENTIFICATION</scope>
    <source>
        <strain evidence="1">EBRO</strain>
    </source>
</reference>
<organism evidence="1">
    <name type="scientific">Anopheles atroparvus</name>
    <name type="common">European mosquito</name>
    <dbReference type="NCBI Taxonomy" id="41427"/>
    <lineage>
        <taxon>Eukaryota</taxon>
        <taxon>Metazoa</taxon>
        <taxon>Ecdysozoa</taxon>
        <taxon>Arthropoda</taxon>
        <taxon>Hexapoda</taxon>
        <taxon>Insecta</taxon>
        <taxon>Pterygota</taxon>
        <taxon>Neoptera</taxon>
        <taxon>Endopterygota</taxon>
        <taxon>Diptera</taxon>
        <taxon>Nematocera</taxon>
        <taxon>Culicoidea</taxon>
        <taxon>Culicidae</taxon>
        <taxon>Anophelinae</taxon>
        <taxon>Anopheles</taxon>
    </lineage>
</organism>